<keyword evidence="2" id="KW-1185">Reference proteome</keyword>
<proteinExistence type="predicted"/>
<accession>A0AAV7HR59</accession>
<name>A0AAV7HR59_DENCH</name>
<reference evidence="1 2" key="1">
    <citation type="journal article" date="2021" name="Hortic Res">
        <title>Chromosome-scale assembly of the Dendrobium chrysotoxum genome enhances the understanding of orchid evolution.</title>
        <authorList>
            <person name="Zhang Y."/>
            <person name="Zhang G.Q."/>
            <person name="Zhang D."/>
            <person name="Liu X.D."/>
            <person name="Xu X.Y."/>
            <person name="Sun W.H."/>
            <person name="Yu X."/>
            <person name="Zhu X."/>
            <person name="Wang Z.W."/>
            <person name="Zhao X."/>
            <person name="Zhong W.Y."/>
            <person name="Chen H."/>
            <person name="Yin W.L."/>
            <person name="Huang T."/>
            <person name="Niu S.C."/>
            <person name="Liu Z.J."/>
        </authorList>
    </citation>
    <scope>NUCLEOTIDE SEQUENCE [LARGE SCALE GENOMIC DNA]</scope>
    <source>
        <strain evidence="1">Lindl</strain>
    </source>
</reference>
<dbReference type="Proteomes" id="UP000775213">
    <property type="component" value="Unassembled WGS sequence"/>
</dbReference>
<organism evidence="1 2">
    <name type="scientific">Dendrobium chrysotoxum</name>
    <name type="common">Orchid</name>
    <dbReference type="NCBI Taxonomy" id="161865"/>
    <lineage>
        <taxon>Eukaryota</taxon>
        <taxon>Viridiplantae</taxon>
        <taxon>Streptophyta</taxon>
        <taxon>Embryophyta</taxon>
        <taxon>Tracheophyta</taxon>
        <taxon>Spermatophyta</taxon>
        <taxon>Magnoliopsida</taxon>
        <taxon>Liliopsida</taxon>
        <taxon>Asparagales</taxon>
        <taxon>Orchidaceae</taxon>
        <taxon>Epidendroideae</taxon>
        <taxon>Malaxideae</taxon>
        <taxon>Dendrobiinae</taxon>
        <taxon>Dendrobium</taxon>
    </lineage>
</organism>
<dbReference type="AlphaFoldDB" id="A0AAV7HR59"/>
<gene>
    <name evidence="1" type="ORF">IEQ34_001556</name>
</gene>
<dbReference type="EMBL" id="JAGFBR010000002">
    <property type="protein sequence ID" value="KAH0469998.1"/>
    <property type="molecule type" value="Genomic_DNA"/>
</dbReference>
<comment type="caution">
    <text evidence="1">The sequence shown here is derived from an EMBL/GenBank/DDBJ whole genome shotgun (WGS) entry which is preliminary data.</text>
</comment>
<protein>
    <submittedName>
        <fullName evidence="1">Uncharacterized protein</fullName>
    </submittedName>
</protein>
<evidence type="ECO:0000313" key="1">
    <source>
        <dbReference type="EMBL" id="KAH0469998.1"/>
    </source>
</evidence>
<sequence length="141" mass="15250">MTEAKSTRIIEDDFTTILFSTDLEDKDKVSLSTTKEIVANMTSQSLQQLLHIGITIEHFFSCIKTHRGLNAKLIIRMEAKVKCILLLALLLFFSCARIERVNGAGECGSTSADTIAFQKAPCASASQDVNAAVSSSCCSAV</sequence>
<evidence type="ECO:0000313" key="2">
    <source>
        <dbReference type="Proteomes" id="UP000775213"/>
    </source>
</evidence>